<dbReference type="InterPro" id="IPR028082">
    <property type="entry name" value="Peripla_BP_I"/>
</dbReference>
<organism evidence="5 6">
    <name type="scientific">Flavilitoribacter nigricans (strain ATCC 23147 / DSM 23189 / NBRC 102662 / NCIMB 1420 / SS-2)</name>
    <name type="common">Lewinella nigricans</name>
    <dbReference type="NCBI Taxonomy" id="1122177"/>
    <lineage>
        <taxon>Bacteria</taxon>
        <taxon>Pseudomonadati</taxon>
        <taxon>Bacteroidota</taxon>
        <taxon>Saprospiria</taxon>
        <taxon>Saprospirales</taxon>
        <taxon>Lewinellaceae</taxon>
        <taxon>Flavilitoribacter</taxon>
    </lineage>
</organism>
<dbReference type="AlphaFoldDB" id="A0A2D0NDM9"/>
<evidence type="ECO:0000313" key="5">
    <source>
        <dbReference type="EMBL" id="PHN06480.1"/>
    </source>
</evidence>
<dbReference type="InterPro" id="IPR036388">
    <property type="entry name" value="WH-like_DNA-bd_sf"/>
</dbReference>
<dbReference type="Proteomes" id="UP000223913">
    <property type="component" value="Unassembled WGS sequence"/>
</dbReference>
<dbReference type="InterPro" id="IPR000524">
    <property type="entry name" value="Tscrpt_reg_HTH_GntR"/>
</dbReference>
<sequence length="339" mass="39182">MKHNIQINEHSKTPKYIQIINSILSGIESGVLEKKEKLPSVNRLLIDFDISRDTVVKAYDHLKQIDIIESVPGKGYYVKRTDIQRKAKVFLLFNKLSVHKKMIYDAFVEVLGEEVSIDFFIYNNNYRLFKQWILENLDKDYSHFVIIAHFLDGGKDVVEVINQIPKHKLILLDKKVPGIEGEYSAVYQDFGNDIYQALTEAKDKLSQYRKIKIIFPEDSYHPKEILSGFRRFCAEFAFDYEIVRDISSSPIEPKDAFINLMEDDLITLIKRVKSLGLKTGEEVGIISYNETPLKEILLDGITVISTDFKKLGETAAQLILEKQKAHIINPFYFVPRNSL</sequence>
<dbReference type="PROSITE" id="PS50949">
    <property type="entry name" value="HTH_GNTR"/>
    <property type="match status" value="1"/>
</dbReference>
<dbReference type="SUPFAM" id="SSF53822">
    <property type="entry name" value="Periplasmic binding protein-like I"/>
    <property type="match status" value="1"/>
</dbReference>
<evidence type="ECO:0000256" key="1">
    <source>
        <dbReference type="ARBA" id="ARBA00023015"/>
    </source>
</evidence>
<protein>
    <submittedName>
        <fullName evidence="5">Transcriptional regulator</fullName>
    </submittedName>
</protein>
<dbReference type="PANTHER" id="PTHR38445">
    <property type="entry name" value="HTH-TYPE TRANSCRIPTIONAL REPRESSOR YTRA"/>
    <property type="match status" value="1"/>
</dbReference>
<keyword evidence="3" id="KW-0804">Transcription</keyword>
<evidence type="ECO:0000256" key="2">
    <source>
        <dbReference type="ARBA" id="ARBA00023125"/>
    </source>
</evidence>
<gene>
    <name evidence="5" type="ORF">CRP01_11720</name>
</gene>
<comment type="caution">
    <text evidence="5">The sequence shown here is derived from an EMBL/GenBank/DDBJ whole genome shotgun (WGS) entry which is preliminary data.</text>
</comment>
<dbReference type="InterPro" id="IPR036390">
    <property type="entry name" value="WH_DNA-bd_sf"/>
</dbReference>
<dbReference type="GO" id="GO:0003677">
    <property type="term" value="F:DNA binding"/>
    <property type="evidence" value="ECO:0007669"/>
    <property type="project" value="UniProtKB-KW"/>
</dbReference>
<dbReference type="InterPro" id="IPR046335">
    <property type="entry name" value="LacI/GalR-like_sensor"/>
</dbReference>
<dbReference type="CDD" id="cd07377">
    <property type="entry name" value="WHTH_GntR"/>
    <property type="match status" value="1"/>
</dbReference>
<dbReference type="RefSeq" id="WP_099150464.1">
    <property type="nucleotide sequence ID" value="NZ_PDUD01000018.1"/>
</dbReference>
<dbReference type="SMART" id="SM00345">
    <property type="entry name" value="HTH_GNTR"/>
    <property type="match status" value="1"/>
</dbReference>
<accession>A0A2D0NDM9</accession>
<keyword evidence="6" id="KW-1185">Reference proteome</keyword>
<feature type="domain" description="HTH gntR-type" evidence="4">
    <location>
        <begin position="13"/>
        <end position="81"/>
    </location>
</feature>
<dbReference type="SUPFAM" id="SSF46785">
    <property type="entry name" value="Winged helix' DNA-binding domain"/>
    <property type="match status" value="1"/>
</dbReference>
<dbReference type="OrthoDB" id="742238at2"/>
<dbReference type="Gene3D" id="1.10.10.10">
    <property type="entry name" value="Winged helix-like DNA-binding domain superfamily/Winged helix DNA-binding domain"/>
    <property type="match status" value="1"/>
</dbReference>
<proteinExistence type="predicted"/>
<dbReference type="EMBL" id="PDUD01000018">
    <property type="protein sequence ID" value="PHN06480.1"/>
    <property type="molecule type" value="Genomic_DNA"/>
</dbReference>
<dbReference type="Pfam" id="PF13377">
    <property type="entry name" value="Peripla_BP_3"/>
    <property type="match status" value="1"/>
</dbReference>
<dbReference type="PANTHER" id="PTHR38445:SF10">
    <property type="entry name" value="GNTR-FAMILY TRANSCRIPTIONAL REGULATOR"/>
    <property type="match status" value="1"/>
</dbReference>
<evidence type="ECO:0000259" key="4">
    <source>
        <dbReference type="PROSITE" id="PS50949"/>
    </source>
</evidence>
<reference evidence="5 6" key="1">
    <citation type="submission" date="2017-10" db="EMBL/GenBank/DDBJ databases">
        <title>The draft genome sequence of Lewinella nigricans NBRC 102662.</title>
        <authorList>
            <person name="Wang K."/>
        </authorList>
    </citation>
    <scope>NUCLEOTIDE SEQUENCE [LARGE SCALE GENOMIC DNA]</scope>
    <source>
        <strain evidence="5 6">NBRC 102662</strain>
    </source>
</reference>
<evidence type="ECO:0000313" key="6">
    <source>
        <dbReference type="Proteomes" id="UP000223913"/>
    </source>
</evidence>
<keyword evidence="2" id="KW-0238">DNA-binding</keyword>
<dbReference type="GO" id="GO:0003700">
    <property type="term" value="F:DNA-binding transcription factor activity"/>
    <property type="evidence" value="ECO:0007669"/>
    <property type="project" value="InterPro"/>
</dbReference>
<dbReference type="Pfam" id="PF00392">
    <property type="entry name" value="GntR"/>
    <property type="match status" value="1"/>
</dbReference>
<evidence type="ECO:0000256" key="3">
    <source>
        <dbReference type="ARBA" id="ARBA00023163"/>
    </source>
</evidence>
<dbReference type="Gene3D" id="3.40.50.2300">
    <property type="match status" value="2"/>
</dbReference>
<name>A0A2D0NDM9_FLAN2</name>
<keyword evidence="1" id="KW-0805">Transcription regulation</keyword>